<sequence>MKPTIAVPAIAALVYRAYSRKSLTPAGILTAFVTAVVHAVHPWSVFFALLAVFFLAGTAVTKVKHDIKAKLTQSAAGASGGEGSRNHVQVIANSGVASVLILVHLWQIKQEGRYDEKDLCWHRGTDVLIVGAVANYAAVAADTFSSELGILSTTKPRLITAPWRIVPPGTNGGVTATGLGAGLLGAFILSATSTLLLPFCKDWDFTEKTTYTLALTAAGFSGTLLDSLLGALFQASVVDIHSGKVVEGEGGRKVLVHSSTPLHLRKSGQIRSKISSYQEGKDGIPKSSGADIAASLQASETMLKAGGSSKGVADPQHESRRVEVGSDVLDNNAVNVLMAGLVSVGAMVVACVVWDLPFSKIFEICLLVSECLGVGWLCTPVSGDAKRTSARHLQSYLSSSSPHGSLILPDFRHLPKTSQQPFFKMSLRFVPNKAHPTQTALETSAPSAPGVHDSLRSRLGQTSTVTASSSSAPVALQSAHPLEARLTQWRDTQDRLKMEMLRRQFGIAEPVRRGMELKIADAGEWRPAALGGSSGVHKDILQGRDCEIGWEDVFTGNELREVPDFHTEIEHKMKMNW</sequence>
<keyword evidence="5 7" id="KW-0472">Membrane</keyword>
<evidence type="ECO:0000256" key="3">
    <source>
        <dbReference type="ARBA" id="ARBA00022692"/>
    </source>
</evidence>
<dbReference type="EMBL" id="MU006289">
    <property type="protein sequence ID" value="KAF2856131.1"/>
    <property type="molecule type" value="Genomic_DNA"/>
</dbReference>
<feature type="region of interest" description="Disordered" evidence="6">
    <location>
        <begin position="436"/>
        <end position="476"/>
    </location>
</feature>
<keyword evidence="9" id="KW-1185">Reference proteome</keyword>
<feature type="compositionally biased region" description="Polar residues" evidence="6">
    <location>
        <begin position="436"/>
        <end position="446"/>
    </location>
</feature>
<comment type="similarity">
    <text evidence="2">Belongs to the TMEM19 family.</text>
</comment>
<dbReference type="OrthoDB" id="15001at2759"/>
<evidence type="ECO:0000313" key="9">
    <source>
        <dbReference type="Proteomes" id="UP000799423"/>
    </source>
</evidence>
<protein>
    <submittedName>
        <fullName evidence="8">UMP1-domain-containing protein</fullName>
    </submittedName>
</protein>
<feature type="transmembrane region" description="Helical" evidence="7">
    <location>
        <begin position="211"/>
        <end position="233"/>
    </location>
</feature>
<evidence type="ECO:0000256" key="6">
    <source>
        <dbReference type="SAM" id="MobiDB-lite"/>
    </source>
</evidence>
<dbReference type="PANTHER" id="PTHR13353:SF5">
    <property type="entry name" value="TRANSMEMBRANE PROTEIN 19"/>
    <property type="match status" value="1"/>
</dbReference>
<organism evidence="8 9">
    <name type="scientific">Plenodomus tracheiphilus IPT5</name>
    <dbReference type="NCBI Taxonomy" id="1408161"/>
    <lineage>
        <taxon>Eukaryota</taxon>
        <taxon>Fungi</taxon>
        <taxon>Dikarya</taxon>
        <taxon>Ascomycota</taxon>
        <taxon>Pezizomycotina</taxon>
        <taxon>Dothideomycetes</taxon>
        <taxon>Pleosporomycetidae</taxon>
        <taxon>Pleosporales</taxon>
        <taxon>Pleosporineae</taxon>
        <taxon>Leptosphaeriaceae</taxon>
        <taxon>Plenodomus</taxon>
    </lineage>
</organism>
<feature type="transmembrane region" description="Helical" evidence="7">
    <location>
        <begin position="333"/>
        <end position="354"/>
    </location>
</feature>
<evidence type="ECO:0000313" key="8">
    <source>
        <dbReference type="EMBL" id="KAF2856131.1"/>
    </source>
</evidence>
<dbReference type="PANTHER" id="PTHR13353">
    <property type="entry name" value="TRANSMEMBRANE PROTEIN 19"/>
    <property type="match status" value="1"/>
</dbReference>
<name>A0A6A7BL23_9PLEO</name>
<evidence type="ECO:0000256" key="7">
    <source>
        <dbReference type="SAM" id="Phobius"/>
    </source>
</evidence>
<proteinExistence type="inferred from homology"/>
<evidence type="ECO:0000256" key="1">
    <source>
        <dbReference type="ARBA" id="ARBA00004141"/>
    </source>
</evidence>
<evidence type="ECO:0000256" key="2">
    <source>
        <dbReference type="ARBA" id="ARBA00009012"/>
    </source>
</evidence>
<dbReference type="Proteomes" id="UP000799423">
    <property type="component" value="Unassembled WGS sequence"/>
</dbReference>
<evidence type="ECO:0000256" key="5">
    <source>
        <dbReference type="ARBA" id="ARBA00023136"/>
    </source>
</evidence>
<comment type="subcellular location">
    <subcellularLocation>
        <location evidence="1">Membrane</location>
        <topology evidence="1">Multi-pass membrane protein</topology>
    </subcellularLocation>
</comment>
<feature type="transmembrane region" description="Helical" evidence="7">
    <location>
        <begin position="179"/>
        <end position="199"/>
    </location>
</feature>
<dbReference type="Pfam" id="PF05348">
    <property type="entry name" value="UMP1"/>
    <property type="match status" value="1"/>
</dbReference>
<accession>A0A6A7BL23</accession>
<evidence type="ECO:0000256" key="4">
    <source>
        <dbReference type="ARBA" id="ARBA00022989"/>
    </source>
</evidence>
<dbReference type="InterPro" id="IPR002794">
    <property type="entry name" value="DUF92_TMEM19"/>
</dbReference>
<keyword evidence="3 7" id="KW-0812">Transmembrane</keyword>
<feature type="transmembrane region" description="Helical" evidence="7">
    <location>
        <begin position="43"/>
        <end position="61"/>
    </location>
</feature>
<keyword evidence="4 7" id="KW-1133">Transmembrane helix</keyword>
<dbReference type="Pfam" id="PF01940">
    <property type="entry name" value="DUF92"/>
    <property type="match status" value="1"/>
</dbReference>
<feature type="compositionally biased region" description="Low complexity" evidence="6">
    <location>
        <begin position="462"/>
        <end position="475"/>
    </location>
</feature>
<dbReference type="GO" id="GO:0016020">
    <property type="term" value="C:membrane"/>
    <property type="evidence" value="ECO:0007669"/>
    <property type="project" value="UniProtKB-SubCell"/>
</dbReference>
<dbReference type="AlphaFoldDB" id="A0A6A7BL23"/>
<reference evidence="8" key="1">
    <citation type="submission" date="2020-01" db="EMBL/GenBank/DDBJ databases">
        <authorList>
            <consortium name="DOE Joint Genome Institute"/>
            <person name="Haridas S."/>
            <person name="Albert R."/>
            <person name="Binder M."/>
            <person name="Bloem J."/>
            <person name="Labutti K."/>
            <person name="Salamov A."/>
            <person name="Andreopoulos B."/>
            <person name="Baker S.E."/>
            <person name="Barry K."/>
            <person name="Bills G."/>
            <person name="Bluhm B.H."/>
            <person name="Cannon C."/>
            <person name="Castanera R."/>
            <person name="Culley D.E."/>
            <person name="Daum C."/>
            <person name="Ezra D."/>
            <person name="Gonzalez J.B."/>
            <person name="Henrissat B."/>
            <person name="Kuo A."/>
            <person name="Liang C."/>
            <person name="Lipzen A."/>
            <person name="Lutzoni F."/>
            <person name="Magnuson J."/>
            <person name="Mondo S."/>
            <person name="Nolan M."/>
            <person name="Ohm R."/>
            <person name="Pangilinan J."/>
            <person name="Park H.-J."/>
            <person name="Ramirez L."/>
            <person name="Alfaro M."/>
            <person name="Sun H."/>
            <person name="Tritt A."/>
            <person name="Yoshinaga Y."/>
            <person name="Zwiers L.-H."/>
            <person name="Turgeon B.G."/>
            <person name="Goodwin S.B."/>
            <person name="Spatafora J.W."/>
            <person name="Crous P.W."/>
            <person name="Grigoriev I.V."/>
        </authorList>
    </citation>
    <scope>NUCLEOTIDE SEQUENCE</scope>
    <source>
        <strain evidence="8">IPT5</strain>
    </source>
</reference>
<gene>
    <name evidence="8" type="ORF">T440DRAFT_384643</name>
</gene>